<feature type="domain" description="Carbohydrate kinase PfkB" evidence="13">
    <location>
        <begin position="1"/>
        <end position="283"/>
    </location>
</feature>
<dbReference type="STRING" id="1397694.GCA_000702585_00788"/>
<comment type="similarity">
    <text evidence="1">Belongs to the carbohydrate kinase pfkB family.</text>
</comment>
<dbReference type="GO" id="GO:0005524">
    <property type="term" value="F:ATP binding"/>
    <property type="evidence" value="ECO:0007669"/>
    <property type="project" value="UniProtKB-UniRule"/>
</dbReference>
<keyword evidence="8 12" id="KW-0067">ATP-binding</keyword>
<dbReference type="CDD" id="cd01174">
    <property type="entry name" value="ribokinase"/>
    <property type="match status" value="1"/>
</dbReference>
<comment type="cofactor">
    <cofactor evidence="12">
        <name>Mg(2+)</name>
        <dbReference type="ChEBI" id="CHEBI:18420"/>
    </cofactor>
    <text evidence="12">Requires a divalent cation, most likely magnesium in vivo, as an electrophilic catalyst to aid phosphoryl group transfer. It is the chelate of the metal and the nucleotide that is the actual substrate.</text>
</comment>
<dbReference type="UniPathway" id="UPA00916">
    <property type="reaction ID" value="UER00889"/>
</dbReference>
<feature type="binding site" evidence="12">
    <location>
        <position position="241"/>
    </location>
    <ligand>
        <name>substrate</name>
    </ligand>
</feature>
<evidence type="ECO:0000256" key="2">
    <source>
        <dbReference type="ARBA" id="ARBA00012035"/>
    </source>
</evidence>
<dbReference type="PANTHER" id="PTHR10584">
    <property type="entry name" value="SUGAR KINASE"/>
    <property type="match status" value="1"/>
</dbReference>
<evidence type="ECO:0000256" key="12">
    <source>
        <dbReference type="HAMAP-Rule" id="MF_01987"/>
    </source>
</evidence>
<sequence length="294" mass="31514">MKRIVVIGSISMDLVVTTDKRPLAGETVIGNTFQTVPGGKGANQAVAAARLGGTVEMVGCVGDDAFGTSIRQNFETHRVGTRHLQTVGEDVTGTAHIVLAEGDNSIVVVQSANKHVRFTEGELDALLDSETLVLLQLEIPLETVEHVSSYCRKHNIPVLLNPAPSQPLTAELLDNVTYVTPNEHECRDLFGDVPIEDVLRRYPNKLLVTEGVRGIRFFDGETIQHIPAIRADVVDTTGAGDTFNGGLAVGLIEGHTLLEAARFAVVASGMSVEGFGAQGGMPTRDEVLMRLERV</sequence>
<dbReference type="GO" id="GO:0005829">
    <property type="term" value="C:cytosol"/>
    <property type="evidence" value="ECO:0007669"/>
    <property type="project" value="TreeGrafter"/>
</dbReference>
<comment type="subcellular location">
    <subcellularLocation>
        <location evidence="12">Cytoplasm</location>
    </subcellularLocation>
</comment>
<dbReference type="PRINTS" id="PR00990">
    <property type="entry name" value="RIBOKINASE"/>
</dbReference>
<dbReference type="Gene3D" id="3.40.1190.20">
    <property type="match status" value="1"/>
</dbReference>
<evidence type="ECO:0000313" key="15">
    <source>
        <dbReference type="Proteomes" id="UP000254060"/>
    </source>
</evidence>
<feature type="binding site" evidence="12">
    <location>
        <begin position="11"/>
        <end position="13"/>
    </location>
    <ligand>
        <name>substrate</name>
    </ligand>
</feature>
<keyword evidence="6 12" id="KW-0547">Nucleotide-binding</keyword>
<feature type="binding site" evidence="12">
    <location>
        <position position="235"/>
    </location>
    <ligand>
        <name>K(+)</name>
        <dbReference type="ChEBI" id="CHEBI:29103"/>
    </ligand>
</feature>
<dbReference type="InterPro" id="IPR011611">
    <property type="entry name" value="PfkB_dom"/>
</dbReference>
<feature type="binding site" evidence="12">
    <location>
        <position position="182"/>
    </location>
    <ligand>
        <name>ATP</name>
        <dbReference type="ChEBI" id="CHEBI:30616"/>
    </ligand>
</feature>
<evidence type="ECO:0000256" key="7">
    <source>
        <dbReference type="ARBA" id="ARBA00022777"/>
    </source>
</evidence>
<evidence type="ECO:0000259" key="13">
    <source>
        <dbReference type="Pfam" id="PF00294"/>
    </source>
</evidence>
<comment type="catalytic activity">
    <reaction evidence="12">
        <text>D-ribose + ATP = D-ribose 5-phosphate + ADP + H(+)</text>
        <dbReference type="Rhea" id="RHEA:13697"/>
        <dbReference type="ChEBI" id="CHEBI:15378"/>
        <dbReference type="ChEBI" id="CHEBI:30616"/>
        <dbReference type="ChEBI" id="CHEBI:47013"/>
        <dbReference type="ChEBI" id="CHEBI:78346"/>
        <dbReference type="ChEBI" id="CHEBI:456216"/>
        <dbReference type="EC" id="2.7.1.15"/>
    </reaction>
</comment>
<feature type="binding site" evidence="12">
    <location>
        <begin position="209"/>
        <end position="214"/>
    </location>
    <ligand>
        <name>ATP</name>
        <dbReference type="ChEBI" id="CHEBI:30616"/>
    </ligand>
</feature>
<keyword evidence="10 12" id="KW-0630">Potassium</keyword>
<dbReference type="AlphaFoldDB" id="A0A377FQE2"/>
<dbReference type="EC" id="2.7.1.15" evidence="2 12"/>
<protein>
    <recommendedName>
        <fullName evidence="3 12">Ribokinase</fullName>
        <shortName evidence="12">RK</shortName>
        <ecNumber evidence="2 12">2.7.1.15</ecNumber>
    </recommendedName>
</protein>
<comment type="pathway">
    <text evidence="12">Carbohydrate metabolism; D-ribose degradation; D-ribose 5-phosphate from beta-D-ribopyranose: step 2/2.</text>
</comment>
<dbReference type="HAMAP" id="MF_01987">
    <property type="entry name" value="Ribokinase"/>
    <property type="match status" value="1"/>
</dbReference>
<feature type="active site" description="Proton acceptor" evidence="12">
    <location>
        <position position="241"/>
    </location>
</feature>
<keyword evidence="4 12" id="KW-0808">Transferase</keyword>
<dbReference type="GO" id="GO:0046872">
    <property type="term" value="F:metal ion binding"/>
    <property type="evidence" value="ECO:0007669"/>
    <property type="project" value="UniProtKB-KW"/>
</dbReference>
<feature type="binding site" evidence="12">
    <location>
        <begin position="240"/>
        <end position="241"/>
    </location>
    <ligand>
        <name>ATP</name>
        <dbReference type="ChEBI" id="CHEBI:30616"/>
    </ligand>
</feature>
<feature type="binding site" evidence="12">
    <location>
        <position position="138"/>
    </location>
    <ligand>
        <name>substrate</name>
    </ligand>
</feature>
<comment type="activity regulation">
    <text evidence="12">Activated by a monovalent cation that binds near, but not in, the active site. The most likely occupant of the site in vivo is potassium. Ion binding induces a conformational change that may alter substrate affinity.</text>
</comment>
<reference evidence="14 15" key="1">
    <citation type="submission" date="2018-06" db="EMBL/GenBank/DDBJ databases">
        <authorList>
            <consortium name="Pathogen Informatics"/>
            <person name="Doyle S."/>
        </authorList>
    </citation>
    <scope>NUCLEOTIDE SEQUENCE [LARGE SCALE GENOMIC DNA]</scope>
    <source>
        <strain evidence="14 15">NCTC13163</strain>
    </source>
</reference>
<dbReference type="InterPro" id="IPR029056">
    <property type="entry name" value="Ribokinase-like"/>
</dbReference>
<evidence type="ECO:0000313" key="14">
    <source>
        <dbReference type="EMBL" id="STO06928.1"/>
    </source>
</evidence>
<dbReference type="InterPro" id="IPR002173">
    <property type="entry name" value="Carboh/pur_kinase_PfkB_CS"/>
</dbReference>
<dbReference type="RefSeq" id="WP_024371259.1">
    <property type="nucleotide sequence ID" value="NZ_UGGP01000001.1"/>
</dbReference>
<name>A0A377FQE2_9BACL</name>
<keyword evidence="7 12" id="KW-0418">Kinase</keyword>
<feature type="binding site" evidence="12">
    <location>
        <position position="274"/>
    </location>
    <ligand>
        <name>K(+)</name>
        <dbReference type="ChEBI" id="CHEBI:29103"/>
    </ligand>
</feature>
<evidence type="ECO:0000256" key="8">
    <source>
        <dbReference type="ARBA" id="ARBA00022840"/>
    </source>
</evidence>
<dbReference type="OrthoDB" id="9775849at2"/>
<dbReference type="EMBL" id="UGGP01000001">
    <property type="protein sequence ID" value="STO06928.1"/>
    <property type="molecule type" value="Genomic_DNA"/>
</dbReference>
<comment type="similarity">
    <text evidence="12">Belongs to the carbohydrate kinase PfkB family. Ribokinase subfamily.</text>
</comment>
<dbReference type="SUPFAM" id="SSF53613">
    <property type="entry name" value="Ribokinase-like"/>
    <property type="match status" value="1"/>
</dbReference>
<dbReference type="PROSITE" id="PS00584">
    <property type="entry name" value="PFKB_KINASES_2"/>
    <property type="match status" value="1"/>
</dbReference>
<keyword evidence="9 12" id="KW-0460">Magnesium</keyword>
<evidence type="ECO:0000256" key="6">
    <source>
        <dbReference type="ARBA" id="ARBA00022741"/>
    </source>
</evidence>
<evidence type="ECO:0000256" key="5">
    <source>
        <dbReference type="ARBA" id="ARBA00022723"/>
    </source>
</evidence>
<evidence type="ECO:0000256" key="1">
    <source>
        <dbReference type="ARBA" id="ARBA00005380"/>
    </source>
</evidence>
<feature type="binding site" evidence="12">
    <location>
        <position position="237"/>
    </location>
    <ligand>
        <name>K(+)</name>
        <dbReference type="ChEBI" id="CHEBI:29103"/>
    </ligand>
</feature>
<evidence type="ECO:0000256" key="11">
    <source>
        <dbReference type="ARBA" id="ARBA00023277"/>
    </source>
</evidence>
<keyword evidence="12" id="KW-0963">Cytoplasm</keyword>
<proteinExistence type="inferred from homology"/>
<dbReference type="PANTHER" id="PTHR10584:SF166">
    <property type="entry name" value="RIBOKINASE"/>
    <property type="match status" value="1"/>
</dbReference>
<dbReference type="Proteomes" id="UP000254060">
    <property type="component" value="Unassembled WGS sequence"/>
</dbReference>
<feature type="binding site" evidence="12">
    <location>
        <begin position="39"/>
        <end position="43"/>
    </location>
    <ligand>
        <name>substrate</name>
    </ligand>
</feature>
<evidence type="ECO:0000256" key="9">
    <source>
        <dbReference type="ARBA" id="ARBA00022842"/>
    </source>
</evidence>
<evidence type="ECO:0000256" key="3">
    <source>
        <dbReference type="ARBA" id="ARBA00016943"/>
    </source>
</evidence>
<evidence type="ECO:0000256" key="4">
    <source>
        <dbReference type="ARBA" id="ARBA00022679"/>
    </source>
</evidence>
<evidence type="ECO:0000256" key="10">
    <source>
        <dbReference type="ARBA" id="ARBA00022958"/>
    </source>
</evidence>
<dbReference type="GO" id="GO:0004747">
    <property type="term" value="F:ribokinase activity"/>
    <property type="evidence" value="ECO:0007669"/>
    <property type="project" value="UniProtKB-UniRule"/>
</dbReference>
<gene>
    <name evidence="12 14" type="primary">rbsK</name>
    <name evidence="14" type="ORF">NCTC13163_00269</name>
</gene>
<dbReference type="InterPro" id="IPR002139">
    <property type="entry name" value="Ribo/fructo_kinase"/>
</dbReference>
<comment type="function">
    <text evidence="12">Catalyzes the phosphorylation of ribose at O-5 in a reaction requiring ATP and magnesium. The resulting D-ribose-5-phosphate can then be used either for sythesis of nucleotides, histidine, and tryptophan, or as a component of the pentose phosphate pathway.</text>
</comment>
<feature type="binding site" evidence="12">
    <location>
        <position position="276"/>
    </location>
    <ligand>
        <name>K(+)</name>
        <dbReference type="ChEBI" id="CHEBI:29103"/>
    </ligand>
</feature>
<accession>A0A377FQE2</accession>
<dbReference type="GO" id="GO:0019303">
    <property type="term" value="P:D-ribose catabolic process"/>
    <property type="evidence" value="ECO:0007669"/>
    <property type="project" value="UniProtKB-UniRule"/>
</dbReference>
<feature type="binding site" evidence="12">
    <location>
        <position position="271"/>
    </location>
    <ligand>
        <name>K(+)</name>
        <dbReference type="ChEBI" id="CHEBI:29103"/>
    </ligand>
</feature>
<organism evidence="14 15">
    <name type="scientific">Exiguobacterium aurantiacum</name>
    <dbReference type="NCBI Taxonomy" id="33987"/>
    <lineage>
        <taxon>Bacteria</taxon>
        <taxon>Bacillati</taxon>
        <taxon>Bacillota</taxon>
        <taxon>Bacilli</taxon>
        <taxon>Bacillales</taxon>
        <taxon>Bacillales Family XII. Incertae Sedis</taxon>
        <taxon>Exiguobacterium</taxon>
    </lineage>
</organism>
<dbReference type="Pfam" id="PF00294">
    <property type="entry name" value="PfkB"/>
    <property type="match status" value="1"/>
</dbReference>
<keyword evidence="11 12" id="KW-0119">Carbohydrate metabolism</keyword>
<dbReference type="InterPro" id="IPR011877">
    <property type="entry name" value="Ribokinase"/>
</dbReference>
<keyword evidence="5 12" id="KW-0479">Metal-binding</keyword>
<comment type="subunit">
    <text evidence="12">Homodimer.</text>
</comment>
<comment type="caution">
    <text evidence="12">Lacks conserved residue(s) required for the propagation of feature annotation.</text>
</comment>